<keyword evidence="1" id="KW-1003">Cell membrane</keyword>
<feature type="transmembrane region" description="Helical" evidence="2">
    <location>
        <begin position="52"/>
        <end position="70"/>
    </location>
</feature>
<dbReference type="EMBL" id="JXMW01000015">
    <property type="protein sequence ID" value="OQD58467.1"/>
    <property type="molecule type" value="Genomic_DNA"/>
</dbReference>
<evidence type="ECO:0000313" key="3">
    <source>
        <dbReference type="EMBL" id="OQD58467.1"/>
    </source>
</evidence>
<evidence type="ECO:0000313" key="4">
    <source>
        <dbReference type="Proteomes" id="UP000191661"/>
    </source>
</evidence>
<gene>
    <name evidence="3" type="ORF">MBBAR_15c00440</name>
</gene>
<dbReference type="PANTHER" id="PTHR34295">
    <property type="entry name" value="BIOTIN TRANSPORTER BIOY"/>
    <property type="match status" value="1"/>
</dbReference>
<sequence length="203" mass="22145">MNINIDSYYYMRDNIFDKVQKASNVEKLAMAVLMACLTGILAQIIIPLPWTPVPITGQTFGVLVSGLFLGKRFGVLSQVIYIFAGILGVSWFAEMSSGLSVFLGSTCGYFIGFILAAALIGYISEKYTESRNFKKMFGLMLVANFACIYIPGLIGLSIWLYFTQGAFPDIITLIMMGLAPFIIGDLFKVGIAAGISKVALPKE</sequence>
<feature type="transmembrane region" description="Helical" evidence="2">
    <location>
        <begin position="166"/>
        <end position="187"/>
    </location>
</feature>
<comment type="caution">
    <text evidence="3">The sequence shown here is derived from an EMBL/GenBank/DDBJ whole genome shotgun (WGS) entry which is preliminary data.</text>
</comment>
<dbReference type="GO" id="GO:0005886">
    <property type="term" value="C:plasma membrane"/>
    <property type="evidence" value="ECO:0007669"/>
    <property type="project" value="UniProtKB-SubCell"/>
</dbReference>
<evidence type="ECO:0000256" key="2">
    <source>
        <dbReference type="SAM" id="Phobius"/>
    </source>
</evidence>
<dbReference type="AlphaFoldDB" id="A0A1V6N1H6"/>
<dbReference type="GO" id="GO:0015225">
    <property type="term" value="F:biotin transmembrane transporter activity"/>
    <property type="evidence" value="ECO:0007669"/>
    <property type="project" value="UniProtKB-UniRule"/>
</dbReference>
<dbReference type="Gene3D" id="1.10.1760.20">
    <property type="match status" value="1"/>
</dbReference>
<proteinExistence type="inferred from homology"/>
<dbReference type="InterPro" id="IPR003784">
    <property type="entry name" value="BioY"/>
</dbReference>
<comment type="subcellular location">
    <subcellularLocation>
        <location evidence="1">Cell membrane</location>
        <topology evidence="1">Multi-pass membrane protein</topology>
    </subcellularLocation>
</comment>
<dbReference type="Proteomes" id="UP000191661">
    <property type="component" value="Unassembled WGS sequence"/>
</dbReference>
<name>A0A1V6N1H6_METAZ</name>
<feature type="transmembrane region" description="Helical" evidence="2">
    <location>
        <begin position="99"/>
        <end position="124"/>
    </location>
</feature>
<accession>A0A1V6N1H6</accession>
<keyword evidence="2" id="KW-0812">Transmembrane</keyword>
<dbReference type="PIRSF" id="PIRSF016661">
    <property type="entry name" value="BioY"/>
    <property type="match status" value="1"/>
</dbReference>
<reference evidence="3 4" key="1">
    <citation type="submission" date="2014-12" db="EMBL/GenBank/DDBJ databases">
        <title>Genome sequence of Methanobrevibacter arboriphilicus DH1, DSM1125.</title>
        <authorList>
            <person name="Poehlein A."/>
            <person name="Thauer R.K."/>
            <person name="Seedorf H."/>
            <person name="Daniel R."/>
        </authorList>
    </citation>
    <scope>NUCLEOTIDE SEQUENCE [LARGE SCALE GENOMIC DNA]</scope>
    <source>
        <strain evidence="3 4">DH1</strain>
    </source>
</reference>
<keyword evidence="4" id="KW-1185">Reference proteome</keyword>
<keyword evidence="2" id="KW-1133">Transmembrane helix</keyword>
<comment type="similarity">
    <text evidence="1">Belongs to the BioY family.</text>
</comment>
<protein>
    <submittedName>
        <fullName evidence="3">Putative biotin biosynthesis protein</fullName>
    </submittedName>
</protein>
<feature type="transmembrane region" description="Helical" evidence="2">
    <location>
        <begin position="28"/>
        <end position="46"/>
    </location>
</feature>
<organism evidence="3 4">
    <name type="scientific">Methanobrevibacter arboriphilus JCM 13429 = DSM 1125</name>
    <dbReference type="NCBI Taxonomy" id="1300164"/>
    <lineage>
        <taxon>Archaea</taxon>
        <taxon>Methanobacteriati</taxon>
        <taxon>Methanobacteriota</taxon>
        <taxon>Methanomada group</taxon>
        <taxon>Methanobacteria</taxon>
        <taxon>Methanobacteriales</taxon>
        <taxon>Methanobacteriaceae</taxon>
        <taxon>Methanobrevibacter</taxon>
    </lineage>
</organism>
<keyword evidence="1" id="KW-0813">Transport</keyword>
<feature type="transmembrane region" description="Helical" evidence="2">
    <location>
        <begin position="75"/>
        <end position="93"/>
    </location>
</feature>
<feature type="transmembrane region" description="Helical" evidence="2">
    <location>
        <begin position="136"/>
        <end position="160"/>
    </location>
</feature>
<keyword evidence="1 2" id="KW-0472">Membrane</keyword>
<dbReference type="Pfam" id="PF02632">
    <property type="entry name" value="BioY"/>
    <property type="match status" value="1"/>
</dbReference>
<evidence type="ECO:0000256" key="1">
    <source>
        <dbReference type="PIRNR" id="PIRNR016661"/>
    </source>
</evidence>
<dbReference type="PANTHER" id="PTHR34295:SF1">
    <property type="entry name" value="BIOTIN TRANSPORTER BIOY"/>
    <property type="match status" value="1"/>
</dbReference>